<sequence>MNNGAGGNSGAFLFKHFQEKLNPVLRPEMLQNTLTGQRIQPVDIGR</sequence>
<dbReference type="EMBL" id="CP026924">
    <property type="protein sequence ID" value="AVH40743.1"/>
    <property type="molecule type" value="Genomic_DNA"/>
</dbReference>
<gene>
    <name evidence="1" type="ORF">At1D1609_06910</name>
</gene>
<proteinExistence type="predicted"/>
<name>A0A2L2L8S5_AGRTU</name>
<evidence type="ECO:0000313" key="1">
    <source>
        <dbReference type="EMBL" id="AVH40743.1"/>
    </source>
</evidence>
<dbReference type="Proteomes" id="UP000237717">
    <property type="component" value="Chromosome I"/>
</dbReference>
<accession>A0A2L2L8S5</accession>
<dbReference type="AlphaFoldDB" id="A0A2L2L8S5"/>
<reference evidence="1 2" key="1">
    <citation type="submission" date="2018-02" db="EMBL/GenBank/DDBJ databases">
        <title>Complete genome sequence of Agrobacterium tumefaciens 1D1609.</title>
        <authorList>
            <person name="Cho S.-T."/>
            <person name="Haryono M."/>
            <person name="Chang H.-H."/>
            <person name="Santos M.N."/>
            <person name="Lai E.-M."/>
            <person name="Kuo C.-H."/>
        </authorList>
    </citation>
    <scope>NUCLEOTIDE SEQUENCE [LARGE SCALE GENOMIC DNA]</scope>
    <source>
        <strain evidence="1 2">1D1609</strain>
    </source>
</reference>
<protein>
    <submittedName>
        <fullName evidence="1">Uncharacterized protein</fullName>
    </submittedName>
</protein>
<evidence type="ECO:0000313" key="2">
    <source>
        <dbReference type="Proteomes" id="UP000237717"/>
    </source>
</evidence>
<organism evidence="1 2">
    <name type="scientific">Agrobacterium tumefaciens</name>
    <dbReference type="NCBI Taxonomy" id="358"/>
    <lineage>
        <taxon>Bacteria</taxon>
        <taxon>Pseudomonadati</taxon>
        <taxon>Pseudomonadota</taxon>
        <taxon>Alphaproteobacteria</taxon>
        <taxon>Hyphomicrobiales</taxon>
        <taxon>Rhizobiaceae</taxon>
        <taxon>Rhizobium/Agrobacterium group</taxon>
        <taxon>Agrobacterium</taxon>
        <taxon>Agrobacterium tumefaciens complex</taxon>
    </lineage>
</organism>